<feature type="compositionally biased region" description="Low complexity" evidence="1">
    <location>
        <begin position="1486"/>
        <end position="1540"/>
    </location>
</feature>
<name>A0A3L8DBY8_OOCBI</name>
<feature type="signal peptide" evidence="2">
    <location>
        <begin position="1"/>
        <end position="22"/>
    </location>
</feature>
<dbReference type="EMBL" id="QOIP01000010">
    <property type="protein sequence ID" value="RLU17643.1"/>
    <property type="molecule type" value="Genomic_DNA"/>
</dbReference>
<feature type="compositionally biased region" description="Basic residues" evidence="1">
    <location>
        <begin position="838"/>
        <end position="861"/>
    </location>
</feature>
<feature type="compositionally biased region" description="Polar residues" evidence="1">
    <location>
        <begin position="1006"/>
        <end position="1020"/>
    </location>
</feature>
<dbReference type="Pfam" id="PF01607">
    <property type="entry name" value="CBM_14"/>
    <property type="match status" value="2"/>
</dbReference>
<dbReference type="InterPro" id="IPR036508">
    <property type="entry name" value="Chitin-bd_dom_sf"/>
</dbReference>
<evidence type="ECO:0000313" key="5">
    <source>
        <dbReference type="Proteomes" id="UP000279307"/>
    </source>
</evidence>
<feature type="compositionally biased region" description="Basic and acidic residues" evidence="1">
    <location>
        <begin position="1039"/>
        <end position="1053"/>
    </location>
</feature>
<feature type="compositionally biased region" description="Acidic residues" evidence="1">
    <location>
        <begin position="1130"/>
        <end position="1139"/>
    </location>
</feature>
<dbReference type="InterPro" id="IPR052976">
    <property type="entry name" value="Scoloptoxin-like"/>
</dbReference>
<feature type="compositionally biased region" description="Polar residues" evidence="1">
    <location>
        <begin position="312"/>
        <end position="322"/>
    </location>
</feature>
<dbReference type="Gene3D" id="2.170.140.10">
    <property type="entry name" value="Chitin binding domain"/>
    <property type="match status" value="1"/>
</dbReference>
<dbReference type="SMART" id="SM00494">
    <property type="entry name" value="ChtBD2"/>
    <property type="match status" value="2"/>
</dbReference>
<feature type="compositionally biased region" description="Polar residues" evidence="1">
    <location>
        <begin position="1078"/>
        <end position="1089"/>
    </location>
</feature>
<reference evidence="4 5" key="1">
    <citation type="journal article" date="2018" name="Genome Res.">
        <title>The genomic architecture and molecular evolution of ant odorant receptors.</title>
        <authorList>
            <person name="McKenzie S.K."/>
            <person name="Kronauer D.J.C."/>
        </authorList>
    </citation>
    <scope>NUCLEOTIDE SEQUENCE [LARGE SCALE GENOMIC DNA]</scope>
    <source>
        <strain evidence="4">Clonal line C1</strain>
    </source>
</reference>
<feature type="compositionally biased region" description="Acidic residues" evidence="1">
    <location>
        <begin position="1180"/>
        <end position="1194"/>
    </location>
</feature>
<feature type="domain" description="Chitin-binding type-2" evidence="3">
    <location>
        <begin position="43"/>
        <end position="106"/>
    </location>
</feature>
<evidence type="ECO:0000259" key="3">
    <source>
        <dbReference type="PROSITE" id="PS50940"/>
    </source>
</evidence>
<feature type="compositionally biased region" description="Basic and acidic residues" evidence="1">
    <location>
        <begin position="1542"/>
        <end position="1555"/>
    </location>
</feature>
<feature type="region of interest" description="Disordered" evidence="1">
    <location>
        <begin position="1330"/>
        <end position="1393"/>
    </location>
</feature>
<evidence type="ECO:0000256" key="2">
    <source>
        <dbReference type="SAM" id="SignalP"/>
    </source>
</evidence>
<feature type="region of interest" description="Disordered" evidence="1">
    <location>
        <begin position="312"/>
        <end position="397"/>
    </location>
</feature>
<feature type="compositionally biased region" description="Basic and acidic residues" evidence="1">
    <location>
        <begin position="1109"/>
        <end position="1121"/>
    </location>
</feature>
<feature type="compositionally biased region" description="Basic and acidic residues" evidence="1">
    <location>
        <begin position="617"/>
        <end position="627"/>
    </location>
</feature>
<feature type="region of interest" description="Disordered" evidence="1">
    <location>
        <begin position="1486"/>
        <end position="1611"/>
    </location>
</feature>
<accession>A0A3L8DBY8</accession>
<feature type="compositionally biased region" description="Acidic residues" evidence="1">
    <location>
        <begin position="328"/>
        <end position="337"/>
    </location>
</feature>
<dbReference type="SUPFAM" id="SSF57625">
    <property type="entry name" value="Invertebrate chitin-binding proteins"/>
    <property type="match status" value="2"/>
</dbReference>
<dbReference type="PANTHER" id="PTHR22933">
    <property type="entry name" value="FI18007P1-RELATED"/>
    <property type="match status" value="1"/>
</dbReference>
<sequence length="1811" mass="201597">MNLALHGFLLQVLMSILNFHHGRLLCSAGEPGYLDFDNLPETNFSCQGKVIGGYYADVEAGCQMFHVCTIGQKDEIMDIKFLCLNGTVFDQETRVCERVDEVDCSKSERFYNLNLELYGNNAVTLSLNEDEDDLSDPIENHQTRTTSARPSTTSTTSTTTSRPSKPSTTAASGSFQHPAGYPQHYQPQPPFPQVHTSQSKSLYDGKNGGYHHQYIFHNGERTNNHQATSYQLFSNQGAVSSTTVSPPAQIHQIRYSSTVGPPQIIHNEPSTVTPLFHATSPTIQTLLNNNVNSPAALINPIFHNHGIASTTEHFTVHSNNPRETSDYRDDDDDDQVEQDIRSSLEAIQPANKGKVSKLTLSPVPNQPESSRVTQTETSQSLQQQQQRIPSNFLPTPTSIETTVRSFYPTPRPSPKPPHQSSVVHQITQHIHVSPGVTVPQLKPHHITINLPPPDIQRIVQNPPPLLPSQSRVIVTAKASVSDESGRPLNTTQLVTLPLPTIPASYDDYKEGDESFDPFYRDVPKIRKNRQARSMAVSSRRRRSLDQSHRFIYGVGDHADGDPKTTTESQLRRDKDTKSEINVEDFQAIKESLMKFRDILFSDEVSLDEASLHDAAEEVRKHVSRDGETSDAEPAEQAKDNAIKKSVSLEDLKTEPSRHLALDREEDLNEDEDKEEEEEEEEDEEANHAESSSHIEISFDENYNDHTLESRSKSGHDINSKSTTARSEKSESREGIIDVIILDSDDFKKKPVNSNVEISKNDAPIEIILEEETRSNSPDVPKTSERVINIGQIAGHVMKSDSRKQSITSKLDEGKRRDEIPRETINRKNAKNSGERKSGLRRKSARTRSSRRRISSKIKQRTRYVEVTEIPQAKTDEMTTTPSTTTTYTTTTTSATATTISTTTMPPSSVAPFETKIAEQIDSHIFGEPESQTSKEVDTRAVDQRDATYSKSLQDSKGRDASKNKEMERPFDHQITESYGKNLEQHANKSEEEEEEEEKEEKKTESIDYTETASSQDTNFTEDPRSAEEPGSIEVTNISEENKSSEELFSKEYDTSDDETNANANNEEPEEVLEKAPNKISSHEVTNSRENNSDLEEESSQHDNNQGRNVHVDDEEREKEHSTASNSETTNFEELDEYQDTTDSSTENTHDRASAIQEDYTEPLGKEEDPTTTVEYSSSEEYTDSQEEITGETEGTESNTEGVLKFTDELPQSIDKHDEETKEVSETDRSNAYDYVDDNYEPMNYKEIETTVKPKESKEENTKEHDETEKKDERDDAARGKDIEMHQEDSVEAETHTEHIKGITNVADLKEVGSLTTTVFTTALPPTTSLITTTTPSSTTSTTVSTTESTTSSTTSSTISSTISSTTPSTTPSTTMMTTTKSPRPTTTTTRAAPPKLFKPVGVRKIYAFIPPTTTPVPVVIKPRLGLYNPKPAKPPRSYNELAPKPVIRKITLPTRKPATTTTTTATTTAATDVTTSAAITATAITTTEKLSTENPETTMEPMTAATTTTTTTAAATTSTTTTAATTIPSTTMTTTTTSTESGRSEENILESKLKPNEPVPLHPLASDDRTSKDDQVSSPSERDSVSPLSDTDERLSTRGAETFTPYPLSRLSTLAPPVKQTTQKVEAIEPYEATEEEVDDVATTTLPTTLLPGKTSTLYVESTSSTALSNTDKYPEEVETTLASTTVYQQEVTEAPLVSSEQPMLFSTTLATTTVQPKTVVSIDSSANFRSKIRKFMIPRKPMSFNCLEKEMYRFYGDTRDCRLFHYCSPGFTSRQVLDFRFVCEEGTAFDEETQSCRHNVPNRKCRNRSW</sequence>
<feature type="region of interest" description="Disordered" evidence="1">
    <location>
        <begin position="617"/>
        <end position="734"/>
    </location>
</feature>
<feature type="compositionally biased region" description="Basic and acidic residues" evidence="1">
    <location>
        <begin position="635"/>
        <end position="662"/>
    </location>
</feature>
<dbReference type="InterPro" id="IPR002557">
    <property type="entry name" value="Chitin-bd_dom"/>
</dbReference>
<comment type="caution">
    <text evidence="4">The sequence shown here is derived from an EMBL/GenBank/DDBJ whole genome shotgun (WGS) entry which is preliminary data.</text>
</comment>
<organism evidence="4 5">
    <name type="scientific">Ooceraea biroi</name>
    <name type="common">Clonal raider ant</name>
    <name type="synonym">Cerapachys biroi</name>
    <dbReference type="NCBI Taxonomy" id="2015173"/>
    <lineage>
        <taxon>Eukaryota</taxon>
        <taxon>Metazoa</taxon>
        <taxon>Ecdysozoa</taxon>
        <taxon>Arthropoda</taxon>
        <taxon>Hexapoda</taxon>
        <taxon>Insecta</taxon>
        <taxon>Pterygota</taxon>
        <taxon>Neoptera</taxon>
        <taxon>Endopterygota</taxon>
        <taxon>Hymenoptera</taxon>
        <taxon>Apocrita</taxon>
        <taxon>Aculeata</taxon>
        <taxon>Formicoidea</taxon>
        <taxon>Formicidae</taxon>
        <taxon>Dorylinae</taxon>
        <taxon>Ooceraea</taxon>
    </lineage>
</organism>
<feature type="compositionally biased region" description="Low complexity" evidence="1">
    <location>
        <begin position="143"/>
        <end position="186"/>
    </location>
</feature>
<feature type="compositionally biased region" description="Polar residues" evidence="1">
    <location>
        <begin position="358"/>
        <end position="372"/>
    </location>
</feature>
<feature type="region of interest" description="Disordered" evidence="1">
    <location>
        <begin position="131"/>
        <end position="208"/>
    </location>
</feature>
<feature type="compositionally biased region" description="Acidic residues" evidence="1">
    <location>
        <begin position="663"/>
        <end position="684"/>
    </location>
</feature>
<dbReference type="PANTHER" id="PTHR22933:SF43">
    <property type="entry name" value="LP10131P"/>
    <property type="match status" value="1"/>
</dbReference>
<keyword evidence="2" id="KW-0732">Signal</keyword>
<protein>
    <recommendedName>
        <fullName evidence="3">Chitin-binding type-2 domain-containing protein</fullName>
    </recommendedName>
</protein>
<gene>
    <name evidence="4" type="ORF">DMN91_009879</name>
</gene>
<feature type="region of interest" description="Disordered" evidence="1">
    <location>
        <begin position="797"/>
        <end position="862"/>
    </location>
</feature>
<evidence type="ECO:0000256" key="1">
    <source>
        <dbReference type="SAM" id="MobiDB-lite"/>
    </source>
</evidence>
<feature type="compositionally biased region" description="Polar residues" evidence="1">
    <location>
        <begin position="1170"/>
        <end position="1179"/>
    </location>
</feature>
<feature type="compositionally biased region" description="Basic and acidic residues" evidence="1">
    <location>
        <begin position="556"/>
        <end position="578"/>
    </location>
</feature>
<feature type="region of interest" description="Disordered" evidence="1">
    <location>
        <begin position="551"/>
        <end position="578"/>
    </location>
</feature>
<feature type="compositionally biased region" description="Basic and acidic residues" evidence="1">
    <location>
        <begin position="1243"/>
        <end position="1295"/>
    </location>
</feature>
<feature type="compositionally biased region" description="Basic and acidic residues" evidence="1">
    <location>
        <begin position="725"/>
        <end position="734"/>
    </location>
</feature>
<feature type="compositionally biased region" description="Basic and acidic residues" evidence="1">
    <location>
        <begin position="797"/>
        <end position="825"/>
    </location>
</feature>
<feature type="compositionally biased region" description="Basic and acidic residues" evidence="1">
    <location>
        <begin position="1213"/>
        <end position="1230"/>
    </location>
</feature>
<feature type="compositionally biased region" description="Basic and acidic residues" evidence="1">
    <location>
        <begin position="1565"/>
        <end position="1584"/>
    </location>
</feature>
<feature type="compositionally biased region" description="Basic and acidic residues" evidence="1">
    <location>
        <begin position="919"/>
        <end position="974"/>
    </location>
</feature>
<feature type="region of interest" description="Disordered" evidence="1">
    <location>
        <begin position="919"/>
        <end position="1295"/>
    </location>
</feature>
<feature type="domain" description="Chitin-binding type-2" evidence="3">
    <location>
        <begin position="1744"/>
        <end position="1808"/>
    </location>
</feature>
<feature type="compositionally biased region" description="Basic and acidic residues" evidence="1">
    <location>
        <begin position="702"/>
        <end position="718"/>
    </location>
</feature>
<feature type="chain" id="PRO_5018239033" description="Chitin-binding type-2 domain-containing protein" evidence="2">
    <location>
        <begin position="23"/>
        <end position="1811"/>
    </location>
</feature>
<dbReference type="OrthoDB" id="10065127at2759"/>
<dbReference type="GO" id="GO:0005576">
    <property type="term" value="C:extracellular region"/>
    <property type="evidence" value="ECO:0007669"/>
    <property type="project" value="InterPro"/>
</dbReference>
<feature type="compositionally biased region" description="Low complexity" evidence="1">
    <location>
        <begin position="1330"/>
        <end position="1389"/>
    </location>
</feature>
<dbReference type="Proteomes" id="UP000279307">
    <property type="component" value="Chromosome 10"/>
</dbReference>
<dbReference type="PROSITE" id="PS50940">
    <property type="entry name" value="CHIT_BIND_II"/>
    <property type="match status" value="2"/>
</dbReference>
<dbReference type="GO" id="GO:0008061">
    <property type="term" value="F:chitin binding"/>
    <property type="evidence" value="ECO:0007669"/>
    <property type="project" value="InterPro"/>
</dbReference>
<feature type="compositionally biased region" description="Low complexity" evidence="1">
    <location>
        <begin position="373"/>
        <end position="386"/>
    </location>
</feature>
<evidence type="ECO:0000313" key="4">
    <source>
        <dbReference type="EMBL" id="RLU17643.1"/>
    </source>
</evidence>
<feature type="compositionally biased region" description="Polar residues" evidence="1">
    <location>
        <begin position="387"/>
        <end position="397"/>
    </location>
</feature>
<proteinExistence type="predicted"/>